<comment type="caution">
    <text evidence="2">The sequence shown here is derived from an EMBL/GenBank/DDBJ whole genome shotgun (WGS) entry which is preliminary data.</text>
</comment>
<dbReference type="Proteomes" id="UP000285575">
    <property type="component" value="Unassembled WGS sequence"/>
</dbReference>
<dbReference type="AlphaFoldDB" id="A0A437RS47"/>
<evidence type="ECO:0000313" key="3">
    <source>
        <dbReference type="Proteomes" id="UP000285575"/>
    </source>
</evidence>
<keyword evidence="3" id="KW-1185">Reference proteome</keyword>
<dbReference type="PANTHER" id="PTHR35870:SF1">
    <property type="entry name" value="PROTEIN, PUTATIVE (AFU_ORTHOLOGUE AFUA_5G03330)-RELATED"/>
    <property type="match status" value="1"/>
</dbReference>
<dbReference type="PANTHER" id="PTHR35870">
    <property type="entry name" value="PROTEIN, PUTATIVE (AFU_ORTHOLOGUE AFUA_5G03330)-RELATED"/>
    <property type="match status" value="1"/>
</dbReference>
<reference evidence="2 3" key="1">
    <citation type="submission" date="2019-01" db="EMBL/GenBank/DDBJ databases">
        <authorList>
            <person name="Chen W.-M."/>
        </authorList>
    </citation>
    <scope>NUCLEOTIDE SEQUENCE [LARGE SCALE GENOMIC DNA]</scope>
    <source>
        <strain evidence="2 3">KYPY4</strain>
    </source>
</reference>
<organism evidence="2 3">
    <name type="scientific">Rubrivivax rivuli</name>
    <dbReference type="NCBI Taxonomy" id="1862385"/>
    <lineage>
        <taxon>Bacteria</taxon>
        <taxon>Pseudomonadati</taxon>
        <taxon>Pseudomonadota</taxon>
        <taxon>Betaproteobacteria</taxon>
        <taxon>Burkholderiales</taxon>
        <taxon>Sphaerotilaceae</taxon>
        <taxon>Rubrivivax</taxon>
    </lineage>
</organism>
<protein>
    <submittedName>
        <fullName evidence="2">DUF4243 domain-containing protein</fullName>
    </submittedName>
</protein>
<dbReference type="GO" id="GO:0016491">
    <property type="term" value="F:oxidoreductase activity"/>
    <property type="evidence" value="ECO:0007669"/>
    <property type="project" value="UniProtKB-KW"/>
</dbReference>
<dbReference type="InterPro" id="IPR025337">
    <property type="entry name" value="Questin_oxidase-like"/>
</dbReference>
<evidence type="ECO:0000313" key="2">
    <source>
        <dbReference type="EMBL" id="RVU49562.1"/>
    </source>
</evidence>
<dbReference type="Pfam" id="PF14027">
    <property type="entry name" value="Questin_oxidase"/>
    <property type="match status" value="1"/>
</dbReference>
<sequence length="333" mass="35616">MPIPSSAHNPTLLAWLDAGARYHAEYGNGLSSHLPMAAFALHRLGAPAPRLQAWCEAYATRLQPAPAAEAWPAGDAWAAHLGRREAWPIYRDLFTQWLSQEGAGDVLEAVLPRLMQGCAGAAFHGLIRTAYATQAAHRQELADALAHWAATWLALDPPPAAPHHATEADPAAVLRRLPLPPLPIAGRLIADRVAVVAAWPGFGDAAAQLRVDEHTLERLARGAAELYAASGNFTVLHLLTSAHALRVLLPVLDDPLPAVQAYWRGFAAAWAASGARPLGAVPVQPWARIVAAAIAADDDHSAKLVDSCREQQRAYGGDVWRRAASRVVQQPAN</sequence>
<dbReference type="RefSeq" id="WP_128227198.1">
    <property type="nucleotide sequence ID" value="NZ_SACR01000001.1"/>
</dbReference>
<evidence type="ECO:0000256" key="1">
    <source>
        <dbReference type="ARBA" id="ARBA00023002"/>
    </source>
</evidence>
<dbReference type="OrthoDB" id="6457937at2"/>
<dbReference type="EMBL" id="SACR01000001">
    <property type="protein sequence ID" value="RVU49562.1"/>
    <property type="molecule type" value="Genomic_DNA"/>
</dbReference>
<accession>A0A437RS47</accession>
<name>A0A437RS47_9BURK</name>
<gene>
    <name evidence="2" type="ORF">EOE66_03105</name>
</gene>
<keyword evidence="1" id="KW-0560">Oxidoreductase</keyword>
<proteinExistence type="predicted"/>